<dbReference type="InterPro" id="IPR013766">
    <property type="entry name" value="Thioredoxin_domain"/>
</dbReference>
<dbReference type="InterPro" id="IPR050553">
    <property type="entry name" value="Thioredoxin_ResA/DsbE_sf"/>
</dbReference>
<accession>A0A2N9LA42</accession>
<dbReference type="GO" id="GO:0006979">
    <property type="term" value="P:response to oxidative stress"/>
    <property type="evidence" value="ECO:0007669"/>
    <property type="project" value="InterPro"/>
</dbReference>
<dbReference type="Proteomes" id="UP000239735">
    <property type="component" value="Unassembled WGS sequence"/>
</dbReference>
<dbReference type="InterPro" id="IPR000866">
    <property type="entry name" value="AhpC/TSA"/>
</dbReference>
<feature type="domain" description="Thioredoxin" evidence="5">
    <location>
        <begin position="58"/>
        <end position="209"/>
    </location>
</feature>
<dbReference type="OrthoDB" id="25753at2"/>
<keyword evidence="3 6" id="KW-0560">Oxidoreductase</keyword>
<dbReference type="InterPro" id="IPR017937">
    <property type="entry name" value="Thioredoxin_CS"/>
</dbReference>
<dbReference type="Pfam" id="PF00578">
    <property type="entry name" value="AhpC-TSA"/>
    <property type="match status" value="1"/>
</dbReference>
<dbReference type="InterPro" id="IPR036249">
    <property type="entry name" value="Thioredoxin-like_sf"/>
</dbReference>
<dbReference type="PROSITE" id="PS51355">
    <property type="entry name" value="GLUTATHIONE_PEROXID_3"/>
    <property type="match status" value="1"/>
</dbReference>
<dbReference type="GO" id="GO:0004601">
    <property type="term" value="F:peroxidase activity"/>
    <property type="evidence" value="ECO:0007669"/>
    <property type="project" value="UniProtKB-KW"/>
</dbReference>
<keyword evidence="4" id="KW-0676">Redox-active center</keyword>
<dbReference type="InterPro" id="IPR000889">
    <property type="entry name" value="Glutathione_peroxidase"/>
</dbReference>
<dbReference type="EMBL" id="OKRB01000081">
    <property type="protein sequence ID" value="SPE19835.1"/>
    <property type="molecule type" value="Genomic_DNA"/>
</dbReference>
<dbReference type="PROSITE" id="PS00194">
    <property type="entry name" value="THIOREDOXIN_1"/>
    <property type="match status" value="1"/>
</dbReference>
<dbReference type="CDD" id="cd02966">
    <property type="entry name" value="TlpA_like_family"/>
    <property type="match status" value="1"/>
</dbReference>
<dbReference type="PANTHER" id="PTHR42852">
    <property type="entry name" value="THIOL:DISULFIDE INTERCHANGE PROTEIN DSBE"/>
    <property type="match status" value="1"/>
</dbReference>
<evidence type="ECO:0000256" key="1">
    <source>
        <dbReference type="ARBA" id="ARBA00006926"/>
    </source>
</evidence>
<dbReference type="SUPFAM" id="SSF52833">
    <property type="entry name" value="Thioredoxin-like"/>
    <property type="match status" value="1"/>
</dbReference>
<name>A0A2N9LA42_9BACT</name>
<reference evidence="7" key="1">
    <citation type="submission" date="2018-02" db="EMBL/GenBank/DDBJ databases">
        <authorList>
            <person name="Hausmann B."/>
        </authorList>
    </citation>
    <scope>NUCLEOTIDE SEQUENCE [LARGE SCALE GENOMIC DNA]</scope>
    <source>
        <strain evidence="7">Peat soil MAG SbA5</strain>
    </source>
</reference>
<dbReference type="PANTHER" id="PTHR42852:SF18">
    <property type="entry name" value="CHROMOSOME UNDETERMINED SCAFFOLD_47, WHOLE GENOME SHOTGUN SEQUENCE"/>
    <property type="match status" value="1"/>
</dbReference>
<dbReference type="AlphaFoldDB" id="A0A2N9LA42"/>
<evidence type="ECO:0000313" key="7">
    <source>
        <dbReference type="Proteomes" id="UP000239735"/>
    </source>
</evidence>
<protein>
    <submittedName>
        <fullName evidence="6">Thiol-disulfide oxidoreductase</fullName>
        <ecNumber evidence="6">1.8.4.-</ecNumber>
    </submittedName>
</protein>
<dbReference type="EC" id="1.8.4.-" evidence="6"/>
<organism evidence="6 7">
    <name type="scientific">Candidatus Sulfuritelmatomonas gaucii</name>
    <dbReference type="NCBI Taxonomy" id="2043161"/>
    <lineage>
        <taxon>Bacteria</taxon>
        <taxon>Pseudomonadati</taxon>
        <taxon>Acidobacteriota</taxon>
        <taxon>Terriglobia</taxon>
        <taxon>Terriglobales</taxon>
        <taxon>Acidobacteriaceae</taxon>
        <taxon>Candidatus Sulfuritelmatomonas</taxon>
    </lineage>
</organism>
<proteinExistence type="inferred from homology"/>
<evidence type="ECO:0000256" key="2">
    <source>
        <dbReference type="ARBA" id="ARBA00022559"/>
    </source>
</evidence>
<keyword evidence="2" id="KW-0575">Peroxidase</keyword>
<dbReference type="Gene3D" id="3.40.30.10">
    <property type="entry name" value="Glutaredoxin"/>
    <property type="match status" value="1"/>
</dbReference>
<dbReference type="PROSITE" id="PS51352">
    <property type="entry name" value="THIOREDOXIN_2"/>
    <property type="match status" value="1"/>
</dbReference>
<evidence type="ECO:0000259" key="5">
    <source>
        <dbReference type="PROSITE" id="PS51352"/>
    </source>
</evidence>
<gene>
    <name evidence="6" type="ORF">SBA5_250065</name>
</gene>
<evidence type="ECO:0000256" key="4">
    <source>
        <dbReference type="ARBA" id="ARBA00023284"/>
    </source>
</evidence>
<evidence type="ECO:0000256" key="3">
    <source>
        <dbReference type="ARBA" id="ARBA00023002"/>
    </source>
</evidence>
<evidence type="ECO:0000313" key="6">
    <source>
        <dbReference type="EMBL" id="SPE19835.1"/>
    </source>
</evidence>
<comment type="similarity">
    <text evidence="1">Belongs to the glutathione peroxidase family.</text>
</comment>
<sequence length="210" mass="23186">MRRNTVVLIAVLFILTVFAWAGWANWEYRRQESERLHADAARAELVPSATGTLQFHTPLMDKAAPAFALDDLSGKKVSLASYRGKALLINFWATWCGPCQVETPWLVELRNKYASQGFEVLGVDTEGDDLEPNDKAGWAKAETNASKFVTEMKVPYPVLLDGDSISREYGGLDDLPTSFFVDRNGKVVAAQVGLTSESDIEGNIEKALTQ</sequence>